<dbReference type="EMBL" id="BAABHQ010000004">
    <property type="protein sequence ID" value="GAA4872340.1"/>
    <property type="molecule type" value="Genomic_DNA"/>
</dbReference>
<dbReference type="RefSeq" id="WP_274230540.1">
    <property type="nucleotide sequence ID" value="NZ_BAABHQ010000004.1"/>
</dbReference>
<evidence type="ECO:0000256" key="1">
    <source>
        <dbReference type="SAM" id="Coils"/>
    </source>
</evidence>
<reference evidence="3" key="1">
    <citation type="journal article" date="2019" name="Int. J. Syst. Evol. Microbiol.">
        <title>The Global Catalogue of Microorganisms (GCM) 10K type strain sequencing project: providing services to taxonomists for standard genome sequencing and annotation.</title>
        <authorList>
            <consortium name="The Broad Institute Genomics Platform"/>
            <consortium name="The Broad Institute Genome Sequencing Center for Infectious Disease"/>
            <person name="Wu L."/>
            <person name="Ma J."/>
        </authorList>
    </citation>
    <scope>NUCLEOTIDE SEQUENCE [LARGE SCALE GENOMIC DNA]</scope>
    <source>
        <strain evidence="3">JCM 17983</strain>
    </source>
</reference>
<protein>
    <submittedName>
        <fullName evidence="2">Uncharacterized protein</fullName>
    </submittedName>
</protein>
<comment type="caution">
    <text evidence="2">The sequence shown here is derived from an EMBL/GenBank/DDBJ whole genome shotgun (WGS) entry which is preliminary data.</text>
</comment>
<gene>
    <name evidence="2" type="ORF">GCM10023203_22550</name>
</gene>
<accession>A0ABP9E9X2</accession>
<dbReference type="Proteomes" id="UP001500457">
    <property type="component" value="Unassembled WGS sequence"/>
</dbReference>
<keyword evidence="3" id="KW-1185">Reference proteome</keyword>
<name>A0ABP9E9X2_9PSEU</name>
<feature type="coiled-coil region" evidence="1">
    <location>
        <begin position="16"/>
        <end position="50"/>
    </location>
</feature>
<proteinExistence type="predicted"/>
<evidence type="ECO:0000313" key="3">
    <source>
        <dbReference type="Proteomes" id="UP001500457"/>
    </source>
</evidence>
<sequence length="103" mass="11639">MDESDRHVERHVIADLRSAREHAEHLRRRIQSLVERIAESEDSVADVYEESARLRPHAAERLRRRAREARAFAARERAFLRDGHAGWLGAPHDGAAPDVGSAG</sequence>
<organism evidence="2 3">
    <name type="scientific">Actinomycetospora straminea</name>
    <dbReference type="NCBI Taxonomy" id="663607"/>
    <lineage>
        <taxon>Bacteria</taxon>
        <taxon>Bacillati</taxon>
        <taxon>Actinomycetota</taxon>
        <taxon>Actinomycetes</taxon>
        <taxon>Pseudonocardiales</taxon>
        <taxon>Pseudonocardiaceae</taxon>
        <taxon>Actinomycetospora</taxon>
    </lineage>
</organism>
<evidence type="ECO:0000313" key="2">
    <source>
        <dbReference type="EMBL" id="GAA4872340.1"/>
    </source>
</evidence>
<keyword evidence="1" id="KW-0175">Coiled coil</keyword>